<reference evidence="9 10" key="1">
    <citation type="journal article" date="2010" name="Cell">
        <title>The genome of Naegleria gruberi illuminates early eukaryotic versatility.</title>
        <authorList>
            <person name="Fritz-Laylin L.K."/>
            <person name="Prochnik S.E."/>
            <person name="Ginger M.L."/>
            <person name="Dacks J.B."/>
            <person name="Carpenter M.L."/>
            <person name="Field M.C."/>
            <person name="Kuo A."/>
            <person name="Paredez A."/>
            <person name="Chapman J."/>
            <person name="Pham J."/>
            <person name="Shu S."/>
            <person name="Neupane R."/>
            <person name="Cipriano M."/>
            <person name="Mancuso J."/>
            <person name="Tu H."/>
            <person name="Salamov A."/>
            <person name="Lindquist E."/>
            <person name="Shapiro H."/>
            <person name="Lucas S."/>
            <person name="Grigoriev I.V."/>
            <person name="Cande W.Z."/>
            <person name="Fulton C."/>
            <person name="Rokhsar D.S."/>
            <person name="Dawson S.C."/>
        </authorList>
    </citation>
    <scope>NUCLEOTIDE SEQUENCE [LARGE SCALE GENOMIC DNA]</scope>
    <source>
        <strain evidence="9 10">NEG-M</strain>
    </source>
</reference>
<evidence type="ECO:0000313" key="10">
    <source>
        <dbReference type="Proteomes" id="UP000006671"/>
    </source>
</evidence>
<dbReference type="OMA" id="AHRQRDV"/>
<evidence type="ECO:0000256" key="8">
    <source>
        <dbReference type="ARBA" id="ARBA00035425"/>
    </source>
</evidence>
<evidence type="ECO:0000256" key="1">
    <source>
        <dbReference type="ARBA" id="ARBA00004173"/>
    </source>
</evidence>
<dbReference type="Proteomes" id="UP000006671">
    <property type="component" value="Unassembled WGS sequence"/>
</dbReference>
<dbReference type="RefSeq" id="XP_002670558.1">
    <property type="nucleotide sequence ID" value="XM_002670512.1"/>
</dbReference>
<dbReference type="KEGG" id="ngr:NAEGRDRAFT_81805"/>
<keyword evidence="3" id="KW-0809">Transit peptide</keyword>
<dbReference type="PANTHER" id="PTHR34090:SF1">
    <property type="entry name" value="LARGE RIBOSOMAL SUBUNIT PROTEIN ML52"/>
    <property type="match status" value="1"/>
</dbReference>
<keyword evidence="4" id="KW-0689">Ribosomal protein</keyword>
<dbReference type="Pfam" id="PF18699">
    <property type="entry name" value="MRPL52"/>
    <property type="match status" value="1"/>
</dbReference>
<dbReference type="VEuPathDB" id="AmoebaDB:NAEGRDRAFT_81805"/>
<dbReference type="GO" id="GO:0005762">
    <property type="term" value="C:mitochondrial large ribosomal subunit"/>
    <property type="evidence" value="ECO:0007669"/>
    <property type="project" value="InterPro"/>
</dbReference>
<keyword evidence="6" id="KW-0687">Ribonucleoprotein</keyword>
<dbReference type="AlphaFoldDB" id="D2VZA9"/>
<dbReference type="InParanoid" id="D2VZA9"/>
<organism evidence="10">
    <name type="scientific">Naegleria gruberi</name>
    <name type="common">Amoeba</name>
    <dbReference type="NCBI Taxonomy" id="5762"/>
    <lineage>
        <taxon>Eukaryota</taxon>
        <taxon>Discoba</taxon>
        <taxon>Heterolobosea</taxon>
        <taxon>Tetramitia</taxon>
        <taxon>Eutetramitia</taxon>
        <taxon>Vahlkampfiidae</taxon>
        <taxon>Naegleria</taxon>
    </lineage>
</organism>
<name>D2VZA9_NAEGR</name>
<gene>
    <name evidence="9" type="ORF">NAEGRDRAFT_81805</name>
</gene>
<keyword evidence="5" id="KW-0496">Mitochondrion</keyword>
<protein>
    <recommendedName>
        <fullName evidence="7">Large ribosomal subunit protein mL52</fullName>
    </recommendedName>
    <alternativeName>
        <fullName evidence="8">39S ribosomal protein L52, mitochondrial</fullName>
    </alternativeName>
</protein>
<evidence type="ECO:0000313" key="9">
    <source>
        <dbReference type="EMBL" id="EFC37814.1"/>
    </source>
</evidence>
<dbReference type="GeneID" id="8853615"/>
<evidence type="ECO:0000256" key="5">
    <source>
        <dbReference type="ARBA" id="ARBA00023128"/>
    </source>
</evidence>
<dbReference type="GO" id="GO:0003735">
    <property type="term" value="F:structural constituent of ribosome"/>
    <property type="evidence" value="ECO:0007669"/>
    <property type="project" value="InterPro"/>
</dbReference>
<comment type="subcellular location">
    <subcellularLocation>
        <location evidence="1">Mitochondrion</location>
    </subcellularLocation>
</comment>
<dbReference type="OrthoDB" id="10249237at2759"/>
<sequence length="135" mass="15229">MLFLNGTKAIKTTALRFNQRAGQKFYKARGMGRCGNEGGALHDLPDWSYTNGTPGPISHGAEHKQLTRKYFVERVVRLAVEADQDASKLVNFEPSVRAHRQRDVSFYFDLLEKGYTLKGVKDQVKVLKESGKIPM</sequence>
<dbReference type="GO" id="GO:0032543">
    <property type="term" value="P:mitochondrial translation"/>
    <property type="evidence" value="ECO:0007669"/>
    <property type="project" value="InterPro"/>
</dbReference>
<keyword evidence="10" id="KW-1185">Reference proteome</keyword>
<comment type="similarity">
    <text evidence="2">Belongs to the mitochondrion-specific ribosomal protein mL52 family.</text>
</comment>
<accession>D2VZA9</accession>
<dbReference type="InterPro" id="IPR034596">
    <property type="entry name" value="Ribosomal_mL52"/>
</dbReference>
<dbReference type="EMBL" id="GG738914">
    <property type="protein sequence ID" value="EFC37814.1"/>
    <property type="molecule type" value="Genomic_DNA"/>
</dbReference>
<evidence type="ECO:0000256" key="4">
    <source>
        <dbReference type="ARBA" id="ARBA00022980"/>
    </source>
</evidence>
<evidence type="ECO:0000256" key="3">
    <source>
        <dbReference type="ARBA" id="ARBA00022946"/>
    </source>
</evidence>
<proteinExistence type="inferred from homology"/>
<dbReference type="PANTHER" id="PTHR34090">
    <property type="entry name" value="39S RIBOSOMAL PROTEIN L52, MITOCHONDRIAL"/>
    <property type="match status" value="1"/>
</dbReference>
<evidence type="ECO:0000256" key="6">
    <source>
        <dbReference type="ARBA" id="ARBA00023274"/>
    </source>
</evidence>
<evidence type="ECO:0000256" key="2">
    <source>
        <dbReference type="ARBA" id="ARBA00007232"/>
    </source>
</evidence>
<evidence type="ECO:0000256" key="7">
    <source>
        <dbReference type="ARBA" id="ARBA00035181"/>
    </source>
</evidence>